<evidence type="ECO:0000313" key="3">
    <source>
        <dbReference type="Proteomes" id="UP000252167"/>
    </source>
</evidence>
<organism evidence="2 3">
    <name type="scientific">Glutamicibacter soli</name>
    <dbReference type="NCBI Taxonomy" id="453836"/>
    <lineage>
        <taxon>Bacteria</taxon>
        <taxon>Bacillati</taxon>
        <taxon>Actinomycetota</taxon>
        <taxon>Actinomycetes</taxon>
        <taxon>Micrococcales</taxon>
        <taxon>Micrococcaceae</taxon>
        <taxon>Glutamicibacter</taxon>
    </lineage>
</organism>
<dbReference type="Proteomes" id="UP000252167">
    <property type="component" value="Unassembled WGS sequence"/>
</dbReference>
<evidence type="ECO:0000256" key="1">
    <source>
        <dbReference type="RuleBase" id="RU363076"/>
    </source>
</evidence>
<protein>
    <recommendedName>
        <fullName evidence="1">SURF1-like protein</fullName>
    </recommendedName>
</protein>
<reference evidence="2 3" key="1">
    <citation type="submission" date="2018-01" db="EMBL/GenBank/DDBJ databases">
        <title>Glutamicibacter soli strain NHPC-3 Whole genome sequence and assembly.</title>
        <authorList>
            <person name="Choudhury P."/>
            <person name="Gupta D."/>
            <person name="Sengupta K."/>
            <person name="Jawed A."/>
            <person name="Sultana N."/>
            <person name="Saha P."/>
        </authorList>
    </citation>
    <scope>NUCLEOTIDE SEQUENCE [LARGE SCALE GENOMIC DNA]</scope>
    <source>
        <strain evidence="2 3">NHPC-3</strain>
    </source>
</reference>
<dbReference type="EMBL" id="POAF01000001">
    <property type="protein sequence ID" value="RBM04354.1"/>
    <property type="molecule type" value="Genomic_DNA"/>
</dbReference>
<comment type="subcellular location">
    <subcellularLocation>
        <location evidence="1">Cell membrane</location>
        <topology evidence="1">Multi-pass membrane protein</topology>
    </subcellularLocation>
</comment>
<name>A0A365YQX8_9MICC</name>
<comment type="caution">
    <text evidence="2">The sequence shown here is derived from an EMBL/GenBank/DDBJ whole genome shotgun (WGS) entry which is preliminary data.</text>
</comment>
<keyword evidence="1" id="KW-1003">Cell membrane</keyword>
<keyword evidence="1" id="KW-0472">Membrane</keyword>
<feature type="transmembrane region" description="Helical" evidence="1">
    <location>
        <begin position="237"/>
        <end position="258"/>
    </location>
</feature>
<evidence type="ECO:0000313" key="2">
    <source>
        <dbReference type="EMBL" id="RBM04354.1"/>
    </source>
</evidence>
<comment type="similarity">
    <text evidence="1">Belongs to the SURF1 family.</text>
</comment>
<sequence>MRRCPRPISRPAHFYFYSQSKYGGRVLKTALKPQWLLALLAALALATGFVALSGWQFGSSETEPLVKADKTEVAVPLTEHHQVGTELLGTVADQIVTFSGEFVEGSDELVAPRLHDGVKGAWVVTEFKVDGAPKDAAIAVVRGWQPDSSAPSPAPEGELEITGRLLPSEGPELAHDVRSPALETLASSQLSNLWDTTLYEGFVTAHEIKTAEGAAAEQPGLSRVYVGPQPQEAQVNWLNVFYGIEWVVFAGFALFLWYRMVRDDYQRGMEEIAERAAEAHQNDPRDDDGPASS</sequence>
<keyword evidence="1" id="KW-1133">Transmembrane helix</keyword>
<dbReference type="AlphaFoldDB" id="A0A365YQX8"/>
<keyword evidence="1" id="KW-0812">Transmembrane</keyword>
<accession>A0A365YQX8</accession>
<keyword evidence="3" id="KW-1185">Reference proteome</keyword>
<feature type="transmembrane region" description="Helical" evidence="1">
    <location>
        <begin position="35"/>
        <end position="55"/>
    </location>
</feature>
<dbReference type="PROSITE" id="PS50895">
    <property type="entry name" value="SURF1"/>
    <property type="match status" value="1"/>
</dbReference>
<dbReference type="Pfam" id="PF02104">
    <property type="entry name" value="SURF1"/>
    <property type="match status" value="1"/>
</dbReference>
<gene>
    <name evidence="2" type="ORF">C1H84_03545</name>
</gene>
<dbReference type="GO" id="GO:0005886">
    <property type="term" value="C:plasma membrane"/>
    <property type="evidence" value="ECO:0007669"/>
    <property type="project" value="UniProtKB-SubCell"/>
</dbReference>
<dbReference type="InterPro" id="IPR002994">
    <property type="entry name" value="Surf1/Shy1"/>
</dbReference>
<proteinExistence type="inferred from homology"/>